<feature type="transmembrane region" description="Helical" evidence="7">
    <location>
        <begin position="122"/>
        <end position="144"/>
    </location>
</feature>
<protein>
    <submittedName>
        <fullName evidence="10">Rhomboid protease AarA</fullName>
        <ecNumber evidence="10">3.4.21.105</ecNumber>
    </submittedName>
</protein>
<dbReference type="AlphaFoldDB" id="A0A518BUR1"/>
<dbReference type="InterPro" id="IPR046483">
    <property type="entry name" value="DUF6576"/>
</dbReference>
<sequence>MSFENRDYYRGEGGGGYRGGGMGMGGGRFSGVVKWLLIINVVIYLWDGIMLSSARGQMLALIPWSYFSVDLAIYNLQIWRFITYQFMHSPSDFTHILFNMIGLYFFGPLLERTIGSRRFLAFYLLCGVSGAVVASLLGAIPGLIFMPPEIPLVGASGSLFGILAACAVLFPNMRVMLLFPPIPMTMRTMAFVFLGIAGLSVLAGAMNGGGEAAHLGGALLGFVLIRNLGWLSFADGVSLEASRSAFARKMGELQKEQLAKEQKEVDRILDKVREKGLQSLSSREKKILQKATDRQRKAS</sequence>
<dbReference type="Gene3D" id="1.20.1540.10">
    <property type="entry name" value="Rhomboid-like"/>
    <property type="match status" value="1"/>
</dbReference>
<dbReference type="InterPro" id="IPR035952">
    <property type="entry name" value="Rhomboid-like_sf"/>
</dbReference>
<dbReference type="EMBL" id="CP036280">
    <property type="protein sequence ID" value="QDU70720.1"/>
    <property type="molecule type" value="Genomic_DNA"/>
</dbReference>
<dbReference type="KEGG" id="mcad:Pan265_05530"/>
<dbReference type="EC" id="3.4.21.105" evidence="10"/>
<evidence type="ECO:0000256" key="4">
    <source>
        <dbReference type="ARBA" id="ARBA00022801"/>
    </source>
</evidence>
<dbReference type="Proteomes" id="UP000320386">
    <property type="component" value="Chromosome"/>
</dbReference>
<dbReference type="PANTHER" id="PTHR43731">
    <property type="entry name" value="RHOMBOID PROTEASE"/>
    <property type="match status" value="1"/>
</dbReference>
<evidence type="ECO:0000313" key="11">
    <source>
        <dbReference type="Proteomes" id="UP000320386"/>
    </source>
</evidence>
<keyword evidence="11" id="KW-1185">Reference proteome</keyword>
<dbReference type="PANTHER" id="PTHR43731:SF14">
    <property type="entry name" value="PRESENILIN-ASSOCIATED RHOMBOID-LIKE PROTEIN, MITOCHONDRIAL"/>
    <property type="match status" value="1"/>
</dbReference>
<feature type="transmembrane region" description="Helical" evidence="7">
    <location>
        <begin position="58"/>
        <end position="81"/>
    </location>
</feature>
<evidence type="ECO:0000259" key="8">
    <source>
        <dbReference type="Pfam" id="PF01694"/>
    </source>
</evidence>
<keyword evidence="4 10" id="KW-0378">Hydrolase</keyword>
<keyword evidence="5 7" id="KW-1133">Transmembrane helix</keyword>
<feature type="domain" description="Peptidase S54 rhomboid" evidence="8">
    <location>
        <begin position="77"/>
        <end position="225"/>
    </location>
</feature>
<comment type="subcellular location">
    <subcellularLocation>
        <location evidence="1">Membrane</location>
        <topology evidence="1">Multi-pass membrane protein</topology>
    </subcellularLocation>
</comment>
<dbReference type="OrthoDB" id="9813074at2"/>
<evidence type="ECO:0000256" key="3">
    <source>
        <dbReference type="ARBA" id="ARBA00022692"/>
    </source>
</evidence>
<dbReference type="SUPFAM" id="SSF144091">
    <property type="entry name" value="Rhomboid-like"/>
    <property type="match status" value="1"/>
</dbReference>
<dbReference type="Pfam" id="PF20216">
    <property type="entry name" value="DUF6576"/>
    <property type="match status" value="1"/>
</dbReference>
<dbReference type="RefSeq" id="WP_145444874.1">
    <property type="nucleotide sequence ID" value="NZ_CP036280.1"/>
</dbReference>
<proteinExistence type="inferred from homology"/>
<organism evidence="10 11">
    <name type="scientific">Mucisphaera calidilacus</name>
    <dbReference type="NCBI Taxonomy" id="2527982"/>
    <lineage>
        <taxon>Bacteria</taxon>
        <taxon>Pseudomonadati</taxon>
        <taxon>Planctomycetota</taxon>
        <taxon>Phycisphaerae</taxon>
        <taxon>Phycisphaerales</taxon>
        <taxon>Phycisphaeraceae</taxon>
        <taxon>Mucisphaera</taxon>
    </lineage>
</organism>
<dbReference type="Pfam" id="PF01694">
    <property type="entry name" value="Rhomboid"/>
    <property type="match status" value="1"/>
</dbReference>
<dbReference type="GO" id="GO:0006508">
    <property type="term" value="P:proteolysis"/>
    <property type="evidence" value="ECO:0007669"/>
    <property type="project" value="UniProtKB-KW"/>
</dbReference>
<dbReference type="GO" id="GO:0004252">
    <property type="term" value="F:serine-type endopeptidase activity"/>
    <property type="evidence" value="ECO:0007669"/>
    <property type="project" value="InterPro"/>
</dbReference>
<keyword evidence="3 7" id="KW-0812">Transmembrane</keyword>
<comment type="similarity">
    <text evidence="2">Belongs to the peptidase S54 family.</text>
</comment>
<feature type="transmembrane region" description="Helical" evidence="7">
    <location>
        <begin position="150"/>
        <end position="170"/>
    </location>
</feature>
<evidence type="ECO:0000256" key="1">
    <source>
        <dbReference type="ARBA" id="ARBA00004141"/>
    </source>
</evidence>
<keyword evidence="6 7" id="KW-0472">Membrane</keyword>
<feature type="domain" description="DUF6576" evidence="9">
    <location>
        <begin position="257"/>
        <end position="289"/>
    </location>
</feature>
<evidence type="ECO:0000256" key="7">
    <source>
        <dbReference type="SAM" id="Phobius"/>
    </source>
</evidence>
<evidence type="ECO:0000256" key="5">
    <source>
        <dbReference type="ARBA" id="ARBA00022989"/>
    </source>
</evidence>
<dbReference type="GO" id="GO:0016020">
    <property type="term" value="C:membrane"/>
    <property type="evidence" value="ECO:0007669"/>
    <property type="project" value="UniProtKB-SubCell"/>
</dbReference>
<accession>A0A518BUR1</accession>
<gene>
    <name evidence="10" type="primary">aarA</name>
    <name evidence="10" type="ORF">Pan265_05530</name>
</gene>
<name>A0A518BUR1_9BACT</name>
<feature type="transmembrane region" description="Helical" evidence="7">
    <location>
        <begin position="93"/>
        <end position="110"/>
    </location>
</feature>
<feature type="transmembrane region" description="Helical" evidence="7">
    <location>
        <begin position="190"/>
        <end position="206"/>
    </location>
</feature>
<feature type="transmembrane region" description="Helical" evidence="7">
    <location>
        <begin position="29"/>
        <end position="46"/>
    </location>
</feature>
<keyword evidence="10" id="KW-0645">Protease</keyword>
<evidence type="ECO:0000256" key="6">
    <source>
        <dbReference type="ARBA" id="ARBA00023136"/>
    </source>
</evidence>
<dbReference type="InterPro" id="IPR022764">
    <property type="entry name" value="Peptidase_S54_rhomboid_dom"/>
</dbReference>
<reference evidence="10 11" key="1">
    <citation type="submission" date="2019-02" db="EMBL/GenBank/DDBJ databases">
        <title>Deep-cultivation of Planctomycetes and their phenomic and genomic characterization uncovers novel biology.</title>
        <authorList>
            <person name="Wiegand S."/>
            <person name="Jogler M."/>
            <person name="Boedeker C."/>
            <person name="Pinto D."/>
            <person name="Vollmers J."/>
            <person name="Rivas-Marin E."/>
            <person name="Kohn T."/>
            <person name="Peeters S.H."/>
            <person name="Heuer A."/>
            <person name="Rast P."/>
            <person name="Oberbeckmann S."/>
            <person name="Bunk B."/>
            <person name="Jeske O."/>
            <person name="Meyerdierks A."/>
            <person name="Storesund J.E."/>
            <person name="Kallscheuer N."/>
            <person name="Luecker S."/>
            <person name="Lage O.M."/>
            <person name="Pohl T."/>
            <person name="Merkel B.J."/>
            <person name="Hornburger P."/>
            <person name="Mueller R.-W."/>
            <person name="Bruemmer F."/>
            <person name="Labrenz M."/>
            <person name="Spormann A.M."/>
            <person name="Op den Camp H."/>
            <person name="Overmann J."/>
            <person name="Amann R."/>
            <person name="Jetten M.S.M."/>
            <person name="Mascher T."/>
            <person name="Medema M.H."/>
            <person name="Devos D.P."/>
            <person name="Kaster A.-K."/>
            <person name="Ovreas L."/>
            <person name="Rohde M."/>
            <person name="Galperin M.Y."/>
            <person name="Jogler C."/>
        </authorList>
    </citation>
    <scope>NUCLEOTIDE SEQUENCE [LARGE SCALE GENOMIC DNA]</scope>
    <source>
        <strain evidence="10 11">Pan265</strain>
    </source>
</reference>
<evidence type="ECO:0000313" key="10">
    <source>
        <dbReference type="EMBL" id="QDU70720.1"/>
    </source>
</evidence>
<evidence type="ECO:0000256" key="2">
    <source>
        <dbReference type="ARBA" id="ARBA00009045"/>
    </source>
</evidence>
<evidence type="ECO:0000259" key="9">
    <source>
        <dbReference type="Pfam" id="PF20216"/>
    </source>
</evidence>
<dbReference type="InterPro" id="IPR050925">
    <property type="entry name" value="Rhomboid_protease_S54"/>
</dbReference>